<dbReference type="InterPro" id="IPR036265">
    <property type="entry name" value="HIT-like_sf"/>
</dbReference>
<evidence type="ECO:0000256" key="8">
    <source>
        <dbReference type="ARBA" id="ARBA00022723"/>
    </source>
</evidence>
<dbReference type="Proteomes" id="UP001150538">
    <property type="component" value="Unassembled WGS sequence"/>
</dbReference>
<comment type="pathway">
    <text evidence="2 14">Carbohydrate metabolism; galactose metabolism.</text>
</comment>
<dbReference type="InterPro" id="IPR019779">
    <property type="entry name" value="GalP_UDPtransf1_His-AS"/>
</dbReference>
<dbReference type="PANTHER" id="PTHR11943">
    <property type="entry name" value="GALACTOSE-1-PHOSPHATE URIDYLYLTRANSFERASE"/>
    <property type="match status" value="1"/>
</dbReference>
<evidence type="ECO:0000313" key="17">
    <source>
        <dbReference type="EMBL" id="KAJ1909964.1"/>
    </source>
</evidence>
<evidence type="ECO:0000256" key="1">
    <source>
        <dbReference type="ARBA" id="ARBA00001107"/>
    </source>
</evidence>
<dbReference type="InterPro" id="IPR005850">
    <property type="entry name" value="GalP_Utransf_C"/>
</dbReference>
<comment type="caution">
    <text evidence="17">The sequence shown here is derived from an EMBL/GenBank/DDBJ whole genome shotgun (WGS) entry which is preliminary data.</text>
</comment>
<evidence type="ECO:0000256" key="4">
    <source>
        <dbReference type="ARBA" id="ARBA00012384"/>
    </source>
</evidence>
<dbReference type="AlphaFoldDB" id="A0A9W7ZKK0"/>
<keyword evidence="9 13" id="KW-0862">Zinc</keyword>
<organism evidence="17 18">
    <name type="scientific">Mycoemilia scoparia</name>
    <dbReference type="NCBI Taxonomy" id="417184"/>
    <lineage>
        <taxon>Eukaryota</taxon>
        <taxon>Fungi</taxon>
        <taxon>Fungi incertae sedis</taxon>
        <taxon>Zoopagomycota</taxon>
        <taxon>Kickxellomycotina</taxon>
        <taxon>Kickxellomycetes</taxon>
        <taxon>Kickxellales</taxon>
        <taxon>Kickxellaceae</taxon>
        <taxon>Mycoemilia</taxon>
    </lineage>
</organism>
<comment type="cofactor">
    <cofactor evidence="13">
        <name>Zn(2+)</name>
        <dbReference type="ChEBI" id="CHEBI:29105"/>
    </cofactor>
    <text evidence="13">Binds 1 zinc ion per subunit.</text>
</comment>
<keyword evidence="7 14" id="KW-0548">Nucleotidyltransferase</keyword>
<feature type="domain" description="Galactose-1-phosphate uridyl transferase N-terminal" evidence="15">
    <location>
        <begin position="6"/>
        <end position="217"/>
    </location>
</feature>
<evidence type="ECO:0000256" key="13">
    <source>
        <dbReference type="PIRSR" id="PIRSR000808-3"/>
    </source>
</evidence>
<dbReference type="EC" id="2.7.7.12" evidence="4 14"/>
<dbReference type="Pfam" id="PF02744">
    <property type="entry name" value="GalP_UDP_tr_C"/>
    <property type="match status" value="1"/>
</dbReference>
<dbReference type="PROSITE" id="PS00117">
    <property type="entry name" value="GAL_P_UDP_TRANSF_I"/>
    <property type="match status" value="1"/>
</dbReference>
<feature type="binding site" evidence="13">
    <location>
        <position position="149"/>
    </location>
    <ligand>
        <name>Zn(2+)</name>
        <dbReference type="ChEBI" id="CHEBI:29105"/>
    </ligand>
</feature>
<evidence type="ECO:0000256" key="6">
    <source>
        <dbReference type="ARBA" id="ARBA00022679"/>
    </source>
</evidence>
<evidence type="ECO:0000256" key="5">
    <source>
        <dbReference type="ARBA" id="ARBA00016340"/>
    </source>
</evidence>
<evidence type="ECO:0000256" key="7">
    <source>
        <dbReference type="ARBA" id="ARBA00022695"/>
    </source>
</evidence>
<accession>A0A9W7ZKK0</accession>
<keyword evidence="6 14" id="KW-0808">Transferase</keyword>
<keyword evidence="18" id="KW-1185">Reference proteome</keyword>
<dbReference type="Pfam" id="PF01087">
    <property type="entry name" value="GalP_UDP_transf"/>
    <property type="match status" value="1"/>
</dbReference>
<comment type="similarity">
    <text evidence="3 14">Belongs to the galactose-1-phosphate uridylyltransferase type 1 family.</text>
</comment>
<evidence type="ECO:0000256" key="9">
    <source>
        <dbReference type="ARBA" id="ARBA00022833"/>
    </source>
</evidence>
<feature type="binding site" evidence="13">
    <location>
        <position position="62"/>
    </location>
    <ligand>
        <name>Zn(2+)</name>
        <dbReference type="ChEBI" id="CHEBI:29105"/>
    </ligand>
</feature>
<keyword evidence="10 14" id="KW-0299">Galactose metabolism</keyword>
<dbReference type="GO" id="GO:0005737">
    <property type="term" value="C:cytoplasm"/>
    <property type="evidence" value="ECO:0007669"/>
    <property type="project" value="TreeGrafter"/>
</dbReference>
<evidence type="ECO:0000313" key="18">
    <source>
        <dbReference type="Proteomes" id="UP001150538"/>
    </source>
</evidence>
<keyword evidence="11 14" id="KW-0119">Carbohydrate metabolism</keyword>
<dbReference type="OrthoDB" id="418412at2759"/>
<feature type="binding site" evidence="13">
    <location>
        <position position="205"/>
    </location>
    <ligand>
        <name>Zn(2+)</name>
        <dbReference type="ChEBI" id="CHEBI:29105"/>
    </ligand>
</feature>
<dbReference type="EMBL" id="JANBPU010000654">
    <property type="protein sequence ID" value="KAJ1909964.1"/>
    <property type="molecule type" value="Genomic_DNA"/>
</dbReference>
<evidence type="ECO:0000259" key="16">
    <source>
        <dbReference type="Pfam" id="PF02744"/>
    </source>
</evidence>
<dbReference type="Gene3D" id="3.30.428.10">
    <property type="entry name" value="HIT-like"/>
    <property type="match status" value="2"/>
</dbReference>
<keyword evidence="8 13" id="KW-0479">Metal-binding</keyword>
<evidence type="ECO:0000256" key="2">
    <source>
        <dbReference type="ARBA" id="ARBA00004947"/>
    </source>
</evidence>
<dbReference type="GO" id="GO:0008108">
    <property type="term" value="F:UDP-glucose:hexose-1-phosphate uridylyltransferase activity"/>
    <property type="evidence" value="ECO:0007669"/>
    <property type="project" value="UniProtKB-EC"/>
</dbReference>
<protein>
    <recommendedName>
        <fullName evidence="5 14">Galactose-1-phosphate uridylyltransferase</fullName>
        <ecNumber evidence="4 14">2.7.7.12</ecNumber>
    </recommendedName>
</protein>
<gene>
    <name evidence="17" type="primary">GAL7</name>
    <name evidence="17" type="ORF">H4219_006312</name>
</gene>
<feature type="binding site" evidence="13">
    <location>
        <position position="59"/>
    </location>
    <ligand>
        <name>Zn(2+)</name>
        <dbReference type="ChEBI" id="CHEBI:29105"/>
    </ligand>
</feature>
<reference evidence="17" key="1">
    <citation type="submission" date="2022-07" db="EMBL/GenBank/DDBJ databases">
        <title>Phylogenomic reconstructions and comparative analyses of Kickxellomycotina fungi.</title>
        <authorList>
            <person name="Reynolds N.K."/>
            <person name="Stajich J.E."/>
            <person name="Barry K."/>
            <person name="Grigoriev I.V."/>
            <person name="Crous P."/>
            <person name="Smith M.E."/>
        </authorList>
    </citation>
    <scope>NUCLEOTIDE SEQUENCE</scope>
    <source>
        <strain evidence="17">NBRC 100468</strain>
    </source>
</reference>
<dbReference type="InterPro" id="IPR001937">
    <property type="entry name" value="GalP_UDPtransf1"/>
</dbReference>
<sequence length="328" mass="36772">MNTSTRFSFTDHPHRRYNPLTKSWVLCSPHRAKRPWLGQTEDASDSKNNQNKNHYDPACHLCPGNRRASGKTNPEYKATFVFPNDFAAVNQNQQPNQITPQSLSQILRCQAKQIDSSGGEAEEDGGLKGIFDAESATGECRVICYSPRHDLTMAGLGQTEIRAIIQTWISIYKELSAKEEDGNGNLKYIQIFENKGAMMGCSNPHPHGQVWALSYVPEEPAKEIEALAEYSARNTSDNGDGRKACLLCKYAEAEINNHHLSSDVSQNPQKGDDGRSRVVCWNDTFVAVVPFWAVWPFETMVIARPHISNICQLDSQCEGNQQQQQQQQ</sequence>
<dbReference type="GO" id="GO:0033499">
    <property type="term" value="P:galactose catabolic process via UDP-galactose, Leloir pathway"/>
    <property type="evidence" value="ECO:0007669"/>
    <property type="project" value="TreeGrafter"/>
</dbReference>
<evidence type="ECO:0000256" key="10">
    <source>
        <dbReference type="ARBA" id="ARBA00023144"/>
    </source>
</evidence>
<feature type="active site" description="Tele-UMP-histidine intermediate" evidence="12">
    <location>
        <position position="207"/>
    </location>
</feature>
<dbReference type="SUPFAM" id="SSF54197">
    <property type="entry name" value="HIT-like"/>
    <property type="match status" value="2"/>
</dbReference>
<comment type="catalytic activity">
    <reaction evidence="1 14">
        <text>alpha-D-galactose 1-phosphate + UDP-alpha-D-glucose = alpha-D-glucose 1-phosphate + UDP-alpha-D-galactose</text>
        <dbReference type="Rhea" id="RHEA:13989"/>
        <dbReference type="ChEBI" id="CHEBI:58336"/>
        <dbReference type="ChEBI" id="CHEBI:58601"/>
        <dbReference type="ChEBI" id="CHEBI:58885"/>
        <dbReference type="ChEBI" id="CHEBI:66914"/>
        <dbReference type="EC" id="2.7.7.12"/>
    </reaction>
</comment>
<dbReference type="PIRSF" id="PIRSF000808">
    <property type="entry name" value="GalT"/>
    <property type="match status" value="1"/>
</dbReference>
<evidence type="ECO:0000256" key="14">
    <source>
        <dbReference type="RuleBase" id="RU000506"/>
    </source>
</evidence>
<feature type="domain" description="Galactose-1-phosphate uridyl transferase C-terminal" evidence="16">
    <location>
        <begin position="257"/>
        <end position="316"/>
    </location>
</feature>
<dbReference type="NCBIfam" id="TIGR00209">
    <property type="entry name" value="galT_1"/>
    <property type="match status" value="1"/>
</dbReference>
<dbReference type="InterPro" id="IPR005849">
    <property type="entry name" value="GalP_Utransf_N"/>
</dbReference>
<evidence type="ECO:0000259" key="15">
    <source>
        <dbReference type="Pfam" id="PF01087"/>
    </source>
</evidence>
<proteinExistence type="inferred from homology"/>
<evidence type="ECO:0000256" key="3">
    <source>
        <dbReference type="ARBA" id="ARBA00010951"/>
    </source>
</evidence>
<evidence type="ECO:0000256" key="12">
    <source>
        <dbReference type="PIRSR" id="PIRSR000808-1"/>
    </source>
</evidence>
<evidence type="ECO:0000256" key="11">
    <source>
        <dbReference type="ARBA" id="ARBA00023277"/>
    </source>
</evidence>
<dbReference type="GO" id="GO:0008270">
    <property type="term" value="F:zinc ion binding"/>
    <property type="evidence" value="ECO:0007669"/>
    <property type="project" value="InterPro"/>
</dbReference>
<name>A0A9W7ZKK0_9FUNG</name>
<dbReference type="PANTHER" id="PTHR11943:SF1">
    <property type="entry name" value="GALACTOSE-1-PHOSPHATE URIDYLYLTRANSFERASE"/>
    <property type="match status" value="1"/>
</dbReference>